<comment type="caution">
    <text evidence="5">The sequence shown here is derived from an EMBL/GenBank/DDBJ whole genome shotgun (WGS) entry which is preliminary data.</text>
</comment>
<proteinExistence type="predicted"/>
<keyword evidence="6" id="KW-1185">Reference proteome</keyword>
<evidence type="ECO:0000256" key="3">
    <source>
        <dbReference type="PROSITE-ProRule" id="PRU00339"/>
    </source>
</evidence>
<evidence type="ECO:0000313" key="6">
    <source>
        <dbReference type="Proteomes" id="UP000282106"/>
    </source>
</evidence>
<feature type="region of interest" description="Disordered" evidence="4">
    <location>
        <begin position="1"/>
        <end position="41"/>
    </location>
</feature>
<evidence type="ECO:0000256" key="4">
    <source>
        <dbReference type="SAM" id="MobiDB-lite"/>
    </source>
</evidence>
<dbReference type="InterPro" id="IPR019734">
    <property type="entry name" value="TPR_rpt"/>
</dbReference>
<keyword evidence="1" id="KW-0677">Repeat</keyword>
<gene>
    <name evidence="5" type="ORF">ED208_08045</name>
</gene>
<dbReference type="InterPro" id="IPR011990">
    <property type="entry name" value="TPR-like_helical_dom_sf"/>
</dbReference>
<accession>A0A3N0VDX9</accession>
<dbReference type="AlphaFoldDB" id="A0A3N0VDX9"/>
<keyword evidence="2 3" id="KW-0802">TPR repeat</keyword>
<organism evidence="5 6">
    <name type="scientific">Stagnimonas aquatica</name>
    <dbReference type="NCBI Taxonomy" id="2689987"/>
    <lineage>
        <taxon>Bacteria</taxon>
        <taxon>Pseudomonadati</taxon>
        <taxon>Pseudomonadota</taxon>
        <taxon>Gammaproteobacteria</taxon>
        <taxon>Nevskiales</taxon>
        <taxon>Nevskiaceae</taxon>
        <taxon>Stagnimonas</taxon>
    </lineage>
</organism>
<dbReference type="InterPro" id="IPR051012">
    <property type="entry name" value="CellSynth/LPSAsmb/PSIAsmb"/>
</dbReference>
<name>A0A3N0VDX9_9GAMM</name>
<dbReference type="SUPFAM" id="SSF48452">
    <property type="entry name" value="TPR-like"/>
    <property type="match status" value="2"/>
</dbReference>
<dbReference type="Gene3D" id="1.25.40.10">
    <property type="entry name" value="Tetratricopeptide repeat domain"/>
    <property type="match status" value="2"/>
</dbReference>
<dbReference type="PANTHER" id="PTHR45586">
    <property type="entry name" value="TPR REPEAT-CONTAINING PROTEIN PA4667"/>
    <property type="match status" value="1"/>
</dbReference>
<dbReference type="Proteomes" id="UP000282106">
    <property type="component" value="Unassembled WGS sequence"/>
</dbReference>
<dbReference type="InParanoid" id="A0A3N0VDX9"/>
<evidence type="ECO:0000313" key="5">
    <source>
        <dbReference type="EMBL" id="ROH90920.1"/>
    </source>
</evidence>
<dbReference type="EMBL" id="RJVO01000003">
    <property type="protein sequence ID" value="ROH90920.1"/>
    <property type="molecule type" value="Genomic_DNA"/>
</dbReference>
<protein>
    <recommendedName>
        <fullName evidence="7">Tetratricopeptide repeat protein</fullName>
    </recommendedName>
</protein>
<feature type="repeat" description="TPR" evidence="3">
    <location>
        <begin position="569"/>
        <end position="602"/>
    </location>
</feature>
<sequence>MGLPVTGTHCPASSERPTSERPPVGVKSASSSALIAGPSRDRRPVLEASASRVPAHLSLPILLIWAAALAHSPTALATAEPAPALRSPQAQAQYHVLAGEMAAGRQMPEMAAQEFLRALEFSPDPALAARATAMALAAKREDLALAAARKWLSAEPSSLEAREVLARLSLRAGNSAEALAQCQAIVKGHPGGESDGYRHVALLLSQDRETAEPALALMKTLVAEKPQLPGAQRALALLAFRFDDAALTEKAAREALRLAPNERESTLLLVGALVKKGDVAGADAAFENLVREQKSPAELRLGYSKLLIDANQRIPAREQLLKVLKLDPGNADAHFALALLLLDERKPDEAEPHLKLLLDNAERRHDAAYYLGRIAEMRRQPEVALGWYERVQAGSQAFDAYLRRARMLSQLRRMPEARQLLSGLRAQFPPLASRLYAAEGELLSQQDAVLEALSVYDNALKEIPDDAELLYARALLHERMGRMELSEADLRRVLAKDANDARALNALGYLLTVHSNRYEEAAKLIGRAAELSPNDPAVLDSLGWVLFKQGKPREALPPLVRAYEIFQDAEVAAHLGEVLWTLGEKDRARAIWDSASKLDPEHRVLRETIQRLAPTR</sequence>
<evidence type="ECO:0000256" key="2">
    <source>
        <dbReference type="ARBA" id="ARBA00022803"/>
    </source>
</evidence>
<dbReference type="PROSITE" id="PS50005">
    <property type="entry name" value="TPR"/>
    <property type="match status" value="1"/>
</dbReference>
<evidence type="ECO:0000256" key="1">
    <source>
        <dbReference type="ARBA" id="ARBA00022737"/>
    </source>
</evidence>
<dbReference type="SMART" id="SM00028">
    <property type="entry name" value="TPR"/>
    <property type="match status" value="7"/>
</dbReference>
<reference evidence="5 6" key="1">
    <citation type="submission" date="2018-10" db="EMBL/GenBank/DDBJ databases">
        <authorList>
            <person name="Chen W.-M."/>
        </authorList>
    </citation>
    <scope>NUCLEOTIDE SEQUENCE [LARGE SCALE GENOMIC DNA]</scope>
    <source>
        <strain evidence="5 6">THS-13</strain>
    </source>
</reference>
<evidence type="ECO:0008006" key="7">
    <source>
        <dbReference type="Google" id="ProtNLM"/>
    </source>
</evidence>
<dbReference type="Pfam" id="PF13432">
    <property type="entry name" value="TPR_16"/>
    <property type="match status" value="4"/>
</dbReference>
<dbReference type="PANTHER" id="PTHR45586:SF16">
    <property type="entry name" value="DOMAIN PROTEIN, PUTATIVE-RELATED"/>
    <property type="match status" value="1"/>
</dbReference>